<keyword evidence="4" id="KW-1185">Reference proteome</keyword>
<dbReference type="PROSITE" id="PS50878">
    <property type="entry name" value="RT_POL"/>
    <property type="match status" value="1"/>
</dbReference>
<dbReference type="InterPro" id="IPR036397">
    <property type="entry name" value="RNaseH_sf"/>
</dbReference>
<dbReference type="Pfam" id="PF00078">
    <property type="entry name" value="RVT_1"/>
    <property type="match status" value="1"/>
</dbReference>
<dbReference type="PANTHER" id="PTHR23022:SF135">
    <property type="entry name" value="SI:DKEY-77F5.3"/>
    <property type="match status" value="1"/>
</dbReference>
<dbReference type="SUPFAM" id="SSF56672">
    <property type="entry name" value="DNA/RNA polymerases"/>
    <property type="match status" value="1"/>
</dbReference>
<evidence type="ECO:0000313" key="4">
    <source>
        <dbReference type="Proteomes" id="UP001274896"/>
    </source>
</evidence>
<evidence type="ECO:0000313" key="3">
    <source>
        <dbReference type="EMBL" id="KAK3521940.1"/>
    </source>
</evidence>
<accession>A0AAE0QIT4</accession>
<sequence length="232" mass="25994">MALSGSSMALSISTGSPQGCVLSPLLYTLFTHDCTPAHHSNTIIKFADDITVAGPISGEDEFTYKDEVEWMTVWCKENNLLFNTSKTKKLSSKTKTTAEQKEHKGSSQFCQFYSDETDERKIELFGRSVSHYVWRKSNTAFQKKNIIPTVKYGGGSVMVWGCFAASGPGRLTVINGTMNSAVYQKILKENVRPSVCDLKLKQTWVLQQNNDPKHTSKSTSEWLKKNKMKTKS</sequence>
<organism evidence="3 4">
    <name type="scientific">Hemibagrus guttatus</name>
    <dbReference type="NCBI Taxonomy" id="175788"/>
    <lineage>
        <taxon>Eukaryota</taxon>
        <taxon>Metazoa</taxon>
        <taxon>Chordata</taxon>
        <taxon>Craniata</taxon>
        <taxon>Vertebrata</taxon>
        <taxon>Euteleostomi</taxon>
        <taxon>Actinopterygii</taxon>
        <taxon>Neopterygii</taxon>
        <taxon>Teleostei</taxon>
        <taxon>Ostariophysi</taxon>
        <taxon>Siluriformes</taxon>
        <taxon>Bagridae</taxon>
        <taxon>Hemibagrus</taxon>
    </lineage>
</organism>
<evidence type="ECO:0000256" key="1">
    <source>
        <dbReference type="SAM" id="MobiDB-lite"/>
    </source>
</evidence>
<protein>
    <recommendedName>
        <fullName evidence="2">Reverse transcriptase domain-containing protein</fullName>
    </recommendedName>
</protein>
<dbReference type="Gene3D" id="3.30.420.10">
    <property type="entry name" value="Ribonuclease H-like superfamily/Ribonuclease H"/>
    <property type="match status" value="1"/>
</dbReference>
<reference evidence="3" key="1">
    <citation type="submission" date="2023-06" db="EMBL/GenBank/DDBJ databases">
        <title>Male Hemibagrus guttatus genome.</title>
        <authorList>
            <person name="Bian C."/>
        </authorList>
    </citation>
    <scope>NUCLEOTIDE SEQUENCE</scope>
    <source>
        <strain evidence="3">Male_cb2023</strain>
        <tissue evidence="3">Muscle</tissue>
    </source>
</reference>
<dbReference type="InterPro" id="IPR052338">
    <property type="entry name" value="Transposase_5"/>
</dbReference>
<dbReference type="AlphaFoldDB" id="A0AAE0QIT4"/>
<dbReference type="GO" id="GO:0003676">
    <property type="term" value="F:nucleic acid binding"/>
    <property type="evidence" value="ECO:0007669"/>
    <property type="project" value="InterPro"/>
</dbReference>
<dbReference type="GO" id="GO:0006259">
    <property type="term" value="P:DNA metabolic process"/>
    <property type="evidence" value="ECO:0007669"/>
    <property type="project" value="UniProtKB-ARBA"/>
</dbReference>
<dbReference type="InterPro" id="IPR043502">
    <property type="entry name" value="DNA/RNA_pol_sf"/>
</dbReference>
<gene>
    <name evidence="3" type="ORF">QTP70_020054</name>
</gene>
<proteinExistence type="predicted"/>
<evidence type="ECO:0000259" key="2">
    <source>
        <dbReference type="PROSITE" id="PS50878"/>
    </source>
</evidence>
<name>A0AAE0QIT4_9TELE</name>
<dbReference type="PANTHER" id="PTHR23022">
    <property type="entry name" value="TRANSPOSABLE ELEMENT-RELATED"/>
    <property type="match status" value="1"/>
</dbReference>
<comment type="caution">
    <text evidence="3">The sequence shown here is derived from an EMBL/GenBank/DDBJ whole genome shotgun (WGS) entry which is preliminary data.</text>
</comment>
<feature type="domain" description="Reverse transcriptase" evidence="2">
    <location>
        <begin position="1"/>
        <end position="129"/>
    </location>
</feature>
<dbReference type="EMBL" id="JAUCMX010000015">
    <property type="protein sequence ID" value="KAK3521940.1"/>
    <property type="molecule type" value="Genomic_DNA"/>
</dbReference>
<dbReference type="InterPro" id="IPR000477">
    <property type="entry name" value="RT_dom"/>
</dbReference>
<dbReference type="Proteomes" id="UP001274896">
    <property type="component" value="Unassembled WGS sequence"/>
</dbReference>
<feature type="region of interest" description="Disordered" evidence="1">
    <location>
        <begin position="210"/>
        <end position="232"/>
    </location>
</feature>